<dbReference type="InterPro" id="IPR006579">
    <property type="entry name" value="Pre_C2HC_dom"/>
</dbReference>
<evidence type="ECO:0000313" key="5">
    <source>
        <dbReference type="Proteomes" id="UP001075354"/>
    </source>
</evidence>
<evidence type="ECO:0000256" key="2">
    <source>
        <dbReference type="SAM" id="MobiDB-lite"/>
    </source>
</evidence>
<feature type="compositionally biased region" description="Basic and acidic residues" evidence="2">
    <location>
        <begin position="62"/>
        <end position="73"/>
    </location>
</feature>
<dbReference type="Proteomes" id="UP001075354">
    <property type="component" value="Chromosome 6"/>
</dbReference>
<feature type="domain" description="Pre-C2HC" evidence="3">
    <location>
        <begin position="161"/>
        <end position="227"/>
    </location>
</feature>
<proteinExistence type="predicted"/>
<keyword evidence="5" id="KW-1185">Reference proteome</keyword>
<dbReference type="SMART" id="SM00596">
    <property type="entry name" value="PRE_C2HC"/>
    <property type="match status" value="1"/>
</dbReference>
<evidence type="ECO:0000256" key="1">
    <source>
        <dbReference type="SAM" id="Coils"/>
    </source>
</evidence>
<dbReference type="AlphaFoldDB" id="A0AAV7XPB6"/>
<name>A0AAV7XPB6_9NEOP</name>
<feature type="compositionally biased region" description="Basic and acidic residues" evidence="2">
    <location>
        <begin position="389"/>
        <end position="415"/>
    </location>
</feature>
<feature type="compositionally biased region" description="Basic and acidic residues" evidence="2">
    <location>
        <begin position="333"/>
        <end position="352"/>
    </location>
</feature>
<organism evidence="4 5">
    <name type="scientific">Megalurothrips usitatus</name>
    <name type="common">bean blossom thrips</name>
    <dbReference type="NCBI Taxonomy" id="439358"/>
    <lineage>
        <taxon>Eukaryota</taxon>
        <taxon>Metazoa</taxon>
        <taxon>Ecdysozoa</taxon>
        <taxon>Arthropoda</taxon>
        <taxon>Hexapoda</taxon>
        <taxon>Insecta</taxon>
        <taxon>Pterygota</taxon>
        <taxon>Neoptera</taxon>
        <taxon>Paraneoptera</taxon>
        <taxon>Thysanoptera</taxon>
        <taxon>Terebrantia</taxon>
        <taxon>Thripoidea</taxon>
        <taxon>Thripidae</taxon>
        <taxon>Megalurothrips</taxon>
    </lineage>
</organism>
<gene>
    <name evidence="4" type="ORF">ONE63_008130</name>
</gene>
<evidence type="ECO:0000313" key="4">
    <source>
        <dbReference type="EMBL" id="KAJ1526543.1"/>
    </source>
</evidence>
<protein>
    <recommendedName>
        <fullName evidence="3">Pre-C2HC domain-containing protein</fullName>
    </recommendedName>
</protein>
<feature type="region of interest" description="Disordered" evidence="2">
    <location>
        <begin position="18"/>
        <end position="78"/>
    </location>
</feature>
<sequence>MMAKLTLALGRLHLVGDRPADRNAIPGQLLVDPNISKKHKADRLEQRRKNRTRNHKQPAGQEKTEEKTKEKAPRLPPPILITGKLTNYQSIKEQLLTKYPAKTITLQPLPGKTKISCTTYEQHGTAMKYLESVQAPAFTYGDKSKTGMQVIIRGLPKGFSEEEIAAGLAEEGITAERVFPVNKNGNPLNLYKITLKKTEENKKIWKLERLCHHKITAEEPYTNGFTICTRCLEYEHTANYCIRPKRCAACPGKHTITECPVKDDPEHQDFCQNCNAEGHRATDRRCQAYRNYEDAKLLRAYNRGATVRLDPRYVHAAAQERLERNVLKLEEKRKAEREENERKIRSAARKEGVSFADKIAGKAQKERQPQEQQRRQAETVNPTPAAPPHRPDGRPTERPVRHQEATNSHQEDTNSHQETNPIKELMQSLTTQAETQQRQMNRLLDTLNNLLLLVTQLLQKTL</sequence>
<dbReference type="Pfam" id="PF07530">
    <property type="entry name" value="PRE_C2HC"/>
    <property type="match status" value="1"/>
</dbReference>
<feature type="coiled-coil region" evidence="1">
    <location>
        <begin position="426"/>
        <end position="453"/>
    </location>
</feature>
<feature type="region of interest" description="Disordered" evidence="2">
    <location>
        <begin position="333"/>
        <end position="420"/>
    </location>
</feature>
<reference evidence="4" key="1">
    <citation type="submission" date="2022-12" db="EMBL/GenBank/DDBJ databases">
        <title>Chromosome-level genome assembly of the bean flower thrips Megalurothrips usitatus.</title>
        <authorList>
            <person name="Ma L."/>
            <person name="Liu Q."/>
            <person name="Li H."/>
            <person name="Cai W."/>
        </authorList>
    </citation>
    <scope>NUCLEOTIDE SEQUENCE</scope>
    <source>
        <strain evidence="4">Cailab_2022a</strain>
    </source>
</reference>
<keyword evidence="1" id="KW-0175">Coiled coil</keyword>
<dbReference type="EMBL" id="JAPTSV010000006">
    <property type="protein sequence ID" value="KAJ1526543.1"/>
    <property type="molecule type" value="Genomic_DNA"/>
</dbReference>
<accession>A0AAV7XPB6</accession>
<evidence type="ECO:0000259" key="3">
    <source>
        <dbReference type="SMART" id="SM00596"/>
    </source>
</evidence>
<comment type="caution">
    <text evidence="4">The sequence shown here is derived from an EMBL/GenBank/DDBJ whole genome shotgun (WGS) entry which is preliminary data.</text>
</comment>
<feature type="compositionally biased region" description="Basic and acidic residues" evidence="2">
    <location>
        <begin position="359"/>
        <end position="377"/>
    </location>
</feature>